<comment type="caution">
    <text evidence="6">The sequence shown here is derived from an EMBL/GenBank/DDBJ whole genome shotgun (WGS) entry which is preliminary data.</text>
</comment>
<feature type="transmembrane region" description="Helical" evidence="4">
    <location>
        <begin position="315"/>
        <end position="338"/>
    </location>
</feature>
<feature type="compositionally biased region" description="Basic and acidic residues" evidence="3">
    <location>
        <begin position="514"/>
        <end position="532"/>
    </location>
</feature>
<dbReference type="AlphaFoldDB" id="A0A1V2LNH9"/>
<feature type="transmembrane region" description="Helical" evidence="4">
    <location>
        <begin position="135"/>
        <end position="156"/>
    </location>
</feature>
<evidence type="ECO:0000256" key="3">
    <source>
        <dbReference type="SAM" id="MobiDB-lite"/>
    </source>
</evidence>
<feature type="transmembrane region" description="Helical" evidence="4">
    <location>
        <begin position="255"/>
        <end position="277"/>
    </location>
</feature>
<dbReference type="PANTHER" id="PTHR11360:SF177">
    <property type="entry name" value="RIBOFLAVIN TRANSPORTER MCH5"/>
    <property type="match status" value="1"/>
</dbReference>
<feature type="transmembrane region" description="Helical" evidence="4">
    <location>
        <begin position="443"/>
        <end position="465"/>
    </location>
</feature>
<dbReference type="VEuPathDB" id="FungiDB:C5L36_0B05440"/>
<dbReference type="InterPro" id="IPR020846">
    <property type="entry name" value="MFS_dom"/>
</dbReference>
<dbReference type="GO" id="GO:0032218">
    <property type="term" value="P:riboflavin transport"/>
    <property type="evidence" value="ECO:0007669"/>
    <property type="project" value="TreeGrafter"/>
</dbReference>
<evidence type="ECO:0000256" key="1">
    <source>
        <dbReference type="ARBA" id="ARBA00004141"/>
    </source>
</evidence>
<keyword evidence="4" id="KW-0472">Membrane</keyword>
<reference evidence="7" key="1">
    <citation type="journal article" date="2017" name="Genome Announc.">
        <title>Genome sequences of Cyberlindnera fabianii 65, Pichia kudriavzevii 129, and Saccharomyces cerevisiae 131 isolated from fermented masau fruits in Zimbabwe.</title>
        <authorList>
            <person name="van Rijswijck I.M.H."/>
            <person name="Derks M.F.L."/>
            <person name="Abee T."/>
            <person name="de Ridder D."/>
            <person name="Smid E.J."/>
        </authorList>
    </citation>
    <scope>NUCLEOTIDE SEQUENCE [LARGE SCALE GENOMIC DNA]</scope>
    <source>
        <strain evidence="7">129</strain>
    </source>
</reference>
<feature type="transmembrane region" description="Helical" evidence="4">
    <location>
        <begin position="405"/>
        <end position="431"/>
    </location>
</feature>
<dbReference type="SUPFAM" id="SSF103473">
    <property type="entry name" value="MFS general substrate transporter"/>
    <property type="match status" value="1"/>
</dbReference>
<dbReference type="PROSITE" id="PS50850">
    <property type="entry name" value="MFS"/>
    <property type="match status" value="1"/>
</dbReference>
<dbReference type="Pfam" id="PF07690">
    <property type="entry name" value="MFS_1"/>
    <property type="match status" value="1"/>
</dbReference>
<keyword evidence="4" id="KW-0812">Transmembrane</keyword>
<proteinExistence type="inferred from homology"/>
<dbReference type="InterPro" id="IPR036322">
    <property type="entry name" value="WD40_repeat_dom_sf"/>
</dbReference>
<dbReference type="VEuPathDB" id="FungiDB:C5L36_0B05450"/>
<dbReference type="EMBL" id="MQVM01000011">
    <property type="protein sequence ID" value="ONH74109.1"/>
    <property type="molecule type" value="Genomic_DNA"/>
</dbReference>
<dbReference type="InterPro" id="IPR050327">
    <property type="entry name" value="Proton-linked_MCT"/>
</dbReference>
<feature type="compositionally biased region" description="Polar residues" evidence="3">
    <location>
        <begin position="669"/>
        <end position="679"/>
    </location>
</feature>
<feature type="compositionally biased region" description="Polar residues" evidence="3">
    <location>
        <begin position="651"/>
        <end position="660"/>
    </location>
</feature>
<comment type="similarity">
    <text evidence="2">Belongs to the major facilitator superfamily. Monocarboxylate porter (TC 2.A.1.13) family.</text>
</comment>
<feature type="transmembrane region" description="Helical" evidence="4">
    <location>
        <begin position="189"/>
        <end position="214"/>
    </location>
</feature>
<dbReference type="Proteomes" id="UP000189274">
    <property type="component" value="Unassembled WGS sequence"/>
</dbReference>
<feature type="transmembrane region" description="Helical" evidence="4">
    <location>
        <begin position="95"/>
        <end position="115"/>
    </location>
</feature>
<feature type="transmembrane region" description="Helical" evidence="4">
    <location>
        <begin position="226"/>
        <end position="249"/>
    </location>
</feature>
<feature type="region of interest" description="Disordered" evidence="3">
    <location>
        <begin position="571"/>
        <end position="611"/>
    </location>
</feature>
<feature type="compositionally biased region" description="Acidic residues" evidence="3">
    <location>
        <begin position="572"/>
        <end position="593"/>
    </location>
</feature>
<evidence type="ECO:0000259" key="5">
    <source>
        <dbReference type="PROSITE" id="PS50850"/>
    </source>
</evidence>
<dbReference type="GO" id="GO:0016020">
    <property type="term" value="C:membrane"/>
    <property type="evidence" value="ECO:0007669"/>
    <property type="project" value="UniProtKB-SubCell"/>
</dbReference>
<name>A0A1V2LNH9_PICKU</name>
<feature type="transmembrane region" description="Helical" evidence="4">
    <location>
        <begin position="350"/>
        <end position="371"/>
    </location>
</feature>
<feature type="transmembrane region" description="Helical" evidence="4">
    <location>
        <begin position="163"/>
        <end position="183"/>
    </location>
</feature>
<feature type="region of interest" description="Disordered" evidence="3">
    <location>
        <begin position="499"/>
        <end position="552"/>
    </location>
</feature>
<dbReference type="InterPro" id="IPR036259">
    <property type="entry name" value="MFS_trans_sf"/>
</dbReference>
<feature type="compositionally biased region" description="Polar residues" evidence="3">
    <location>
        <begin position="626"/>
        <end position="643"/>
    </location>
</feature>
<gene>
    <name evidence="6" type="ORF">BOH78_2725</name>
</gene>
<feature type="transmembrane region" description="Helical" evidence="4">
    <location>
        <begin position="378"/>
        <end position="399"/>
    </location>
</feature>
<sequence length="1221" mass="137563">MFNPSIGEVDPSRRSSIVTAEVAKAHIKSNQRNGPEDHLHTSNDYVGYEFELSLLRTNPNNNQTINGKVQEYNVSTIEENSEDEDHDDSVYPNGYAPLLVVFGGFLSCFTLFGIMNSVGAIESYIQVNQLANASVTAISWVFSIYMFITLFSGLIVGPLYDTFGATYLMIIGTLFTFTGLLACGSSKDIYQFVLSFGVCTGIGSGCLMFPSISVISSWFNRTKRSFYIGLIQTGGSVGGVCFPILLRYLYAKYGFVWAMRIFAFFNLGVCSVACIFVRDRINEIRELTNEPIDDRTFWEKFKNSFDIRSFKDKKFIVLTAALFMNEFSLLIVITYLASYAIANGASISESYVMITIMNVSGTFGKFIPSYFAQRYGCFNMMIIMSVSMTIECFVIWLPFGKHKGALYLFIVLFGFAYAATYSLTGATIGAITPKTKDFGKRYGSAYAIVSFGNLISLPISGAFIVNRTASDYDNMVAFAANDEMIEDDDEYGEEVYERERNQNQDSQGLQGGEVAREEGGIRNVEEETRYIQEADPLIPSETSSTSGPNSEEMFEGDIAIGAVYEGSTAYDSDVDFDSDSSEHDDDFENDDGMFEFSGERPTSKLQTLSSENLVPPFRENKFIYEQRNQTPSPKNSWNTSNGKDTGVPINGQDTNVNYDRSVSEEPARSLSNRPQPSSDPMFTLANQPMQRFAQEKILDVRFVDRFLLPSNNFISFMNNLTALYSRNNYNILFLATGSKLEVYNLAEGNELIGHVNLQFLYVTHHQQFNAINYLVPFSINYIKVDRMIVDGKYIDVIGICNDYSQLIVLQVDDLLEKMFTSDTMDENEWRECSRIQNSDGNGLVFDMKSKYNESLLYRSVRPFTKALMLSSSVWCVAFYENYIVTSDNSRRVTIFKVEDNRDLDDLLCMSDELRHNIPSVDIVRSKSDILVVAGTYNKYQNILVFNSRSKLLEIVDGIHLKESVWSVTFLPVESFMPVSSMFELTGDTSQTVDDILRQSEILNVVADPRHSSHVGLAGKFTHLKIPTFCNGECEKIVDNERVQLTRKRELFDRWYLTHQRNSKGELRSGNYDTSILDDTVIISSTTSSVALFTLDQQLNIGTCYSALGHIALNERYDFLNRIYLKVPMLSINAIAFASQAGRVGIFRLTEYCGLYSLRLEWVLIDNEKIEGTVIGLAGDVCGYDNEGNEEWVLVVTLSNMECLKYKISRKGSGKLDILSFV</sequence>
<dbReference type="PANTHER" id="PTHR11360">
    <property type="entry name" value="MONOCARBOXYLATE TRANSPORTER"/>
    <property type="match status" value="1"/>
</dbReference>
<feature type="compositionally biased region" description="Polar residues" evidence="3">
    <location>
        <begin position="540"/>
        <end position="549"/>
    </location>
</feature>
<evidence type="ECO:0000256" key="2">
    <source>
        <dbReference type="ARBA" id="ARBA00006727"/>
    </source>
</evidence>
<dbReference type="InterPro" id="IPR014839">
    <property type="entry name" value="Crt10"/>
</dbReference>
<feature type="region of interest" description="Disordered" evidence="3">
    <location>
        <begin position="625"/>
        <end position="679"/>
    </location>
</feature>
<dbReference type="GO" id="GO:0022857">
    <property type="term" value="F:transmembrane transporter activity"/>
    <property type="evidence" value="ECO:0007669"/>
    <property type="project" value="InterPro"/>
</dbReference>
<comment type="subcellular location">
    <subcellularLocation>
        <location evidence="1">Membrane</location>
        <topology evidence="1">Multi-pass membrane protein</topology>
    </subcellularLocation>
</comment>
<dbReference type="InterPro" id="IPR011701">
    <property type="entry name" value="MFS"/>
</dbReference>
<dbReference type="CDD" id="cd17352">
    <property type="entry name" value="MFS_MCT_SLC16"/>
    <property type="match status" value="1"/>
</dbReference>
<keyword evidence="4" id="KW-1133">Transmembrane helix</keyword>
<evidence type="ECO:0000313" key="7">
    <source>
        <dbReference type="Proteomes" id="UP000189274"/>
    </source>
</evidence>
<dbReference type="SUPFAM" id="SSF50978">
    <property type="entry name" value="WD40 repeat-like"/>
    <property type="match status" value="1"/>
</dbReference>
<dbReference type="Gene3D" id="1.20.1250.20">
    <property type="entry name" value="MFS general substrate transporter like domains"/>
    <property type="match status" value="2"/>
</dbReference>
<organism evidence="6 7">
    <name type="scientific">Pichia kudriavzevii</name>
    <name type="common">Yeast</name>
    <name type="synonym">Issatchenkia orientalis</name>
    <dbReference type="NCBI Taxonomy" id="4909"/>
    <lineage>
        <taxon>Eukaryota</taxon>
        <taxon>Fungi</taxon>
        <taxon>Dikarya</taxon>
        <taxon>Ascomycota</taxon>
        <taxon>Saccharomycotina</taxon>
        <taxon>Pichiomycetes</taxon>
        <taxon>Pichiales</taxon>
        <taxon>Pichiaceae</taxon>
        <taxon>Pichia</taxon>
    </lineage>
</organism>
<accession>A0A1V2LNH9</accession>
<feature type="domain" description="Major facilitator superfamily (MFS) profile" evidence="5">
    <location>
        <begin position="96"/>
        <end position="500"/>
    </location>
</feature>
<evidence type="ECO:0000313" key="6">
    <source>
        <dbReference type="EMBL" id="ONH74109.1"/>
    </source>
</evidence>
<evidence type="ECO:0000256" key="4">
    <source>
        <dbReference type="SAM" id="Phobius"/>
    </source>
</evidence>
<protein>
    <submittedName>
        <fullName evidence="6">Riboflavin transporter MCH5</fullName>
    </submittedName>
</protein>
<dbReference type="Pfam" id="PF08728">
    <property type="entry name" value="CRT10"/>
    <property type="match status" value="3"/>
</dbReference>